<reference evidence="1" key="1">
    <citation type="submission" date="2023-08" db="EMBL/GenBank/DDBJ databases">
        <title>A de novo genome assembly of Solanum verrucosum Schlechtendal, a Mexican diploid species geographically isolated from the other diploid A-genome species in potato relatives.</title>
        <authorList>
            <person name="Hosaka K."/>
        </authorList>
    </citation>
    <scope>NUCLEOTIDE SEQUENCE</scope>
    <source>
        <tissue evidence="1">Young leaves</tissue>
    </source>
</reference>
<evidence type="ECO:0000313" key="2">
    <source>
        <dbReference type="Proteomes" id="UP001234989"/>
    </source>
</evidence>
<dbReference type="Proteomes" id="UP001234989">
    <property type="component" value="Chromosome 3"/>
</dbReference>
<keyword evidence="2" id="KW-1185">Reference proteome</keyword>
<name>A0AAF0QJS9_SOLVR</name>
<dbReference type="EMBL" id="CP133614">
    <property type="protein sequence ID" value="WMV21956.1"/>
    <property type="molecule type" value="Genomic_DNA"/>
</dbReference>
<sequence>MEGEGSLKLKSYNNDNISSAIPQSEVSGRGEIAPPLIRGLGVRARGTEKIILELSPNGRCSARFGFSRGFNMGFRLQPVSANENGIKVLANNEGISFQGIWN</sequence>
<organism evidence="1 2">
    <name type="scientific">Solanum verrucosum</name>
    <dbReference type="NCBI Taxonomy" id="315347"/>
    <lineage>
        <taxon>Eukaryota</taxon>
        <taxon>Viridiplantae</taxon>
        <taxon>Streptophyta</taxon>
        <taxon>Embryophyta</taxon>
        <taxon>Tracheophyta</taxon>
        <taxon>Spermatophyta</taxon>
        <taxon>Magnoliopsida</taxon>
        <taxon>eudicotyledons</taxon>
        <taxon>Gunneridae</taxon>
        <taxon>Pentapetalae</taxon>
        <taxon>asterids</taxon>
        <taxon>lamiids</taxon>
        <taxon>Solanales</taxon>
        <taxon>Solanaceae</taxon>
        <taxon>Solanoideae</taxon>
        <taxon>Solaneae</taxon>
        <taxon>Solanum</taxon>
    </lineage>
</organism>
<gene>
    <name evidence="1" type="ORF">MTR67_015341</name>
</gene>
<evidence type="ECO:0000313" key="1">
    <source>
        <dbReference type="EMBL" id="WMV21956.1"/>
    </source>
</evidence>
<proteinExistence type="predicted"/>
<protein>
    <submittedName>
        <fullName evidence="1">Uncharacterized protein</fullName>
    </submittedName>
</protein>
<accession>A0AAF0QJS9</accession>
<dbReference type="AlphaFoldDB" id="A0AAF0QJS9"/>